<dbReference type="PIRSF" id="PIRSF005276">
    <property type="entry name" value="SspB"/>
    <property type="match status" value="1"/>
</dbReference>
<evidence type="ECO:0008006" key="3">
    <source>
        <dbReference type="Google" id="ProtNLM"/>
    </source>
</evidence>
<dbReference type="EMBL" id="MLJW01000020">
    <property type="protein sequence ID" value="OIR11409.1"/>
    <property type="molecule type" value="Genomic_DNA"/>
</dbReference>
<evidence type="ECO:0000313" key="2">
    <source>
        <dbReference type="EMBL" id="OIR11409.1"/>
    </source>
</evidence>
<sequence length="135" mass="14340">MSEPSTKPYLIRAIYDWCADAGYTPYLAVQVDDYTQVPMAYVKDGKIVLNIGMDAVRNLQLGNEDITCGGRFGGVAHQLIVPVSAVIGIFAKETGQGLVFQGQESAPIGAPVASPDGPPPDDPQPQGKPTLRVVK</sequence>
<gene>
    <name evidence="2" type="ORF">GALL_69020</name>
</gene>
<dbReference type="Pfam" id="PF04386">
    <property type="entry name" value="SspB"/>
    <property type="match status" value="1"/>
</dbReference>
<dbReference type="SUPFAM" id="SSF101738">
    <property type="entry name" value="SspB-like"/>
    <property type="match status" value="1"/>
</dbReference>
<accession>A0A1J5SSB0</accession>
<protein>
    <recommendedName>
        <fullName evidence="3">Stringent starvation protein B</fullName>
    </recommendedName>
</protein>
<dbReference type="InterPro" id="IPR007481">
    <property type="entry name" value="SspB"/>
</dbReference>
<dbReference type="Gene3D" id="2.30.30.220">
    <property type="entry name" value="SspB-like"/>
    <property type="match status" value="1"/>
</dbReference>
<dbReference type="GO" id="GO:0005829">
    <property type="term" value="C:cytosol"/>
    <property type="evidence" value="ECO:0007669"/>
    <property type="project" value="TreeGrafter"/>
</dbReference>
<dbReference type="PANTHER" id="PTHR37486:SF1">
    <property type="entry name" value="STRINGENT STARVATION PROTEIN B"/>
    <property type="match status" value="1"/>
</dbReference>
<organism evidence="2">
    <name type="scientific">mine drainage metagenome</name>
    <dbReference type="NCBI Taxonomy" id="410659"/>
    <lineage>
        <taxon>unclassified sequences</taxon>
        <taxon>metagenomes</taxon>
        <taxon>ecological metagenomes</taxon>
    </lineage>
</organism>
<feature type="region of interest" description="Disordered" evidence="1">
    <location>
        <begin position="107"/>
        <end position="135"/>
    </location>
</feature>
<dbReference type="NCBIfam" id="NF008769">
    <property type="entry name" value="PRK11798.2-5"/>
    <property type="match status" value="1"/>
</dbReference>
<dbReference type="AlphaFoldDB" id="A0A1J5SSB0"/>
<dbReference type="PANTHER" id="PTHR37486">
    <property type="entry name" value="STRINGENT STARVATION PROTEIN B"/>
    <property type="match status" value="1"/>
</dbReference>
<dbReference type="InterPro" id="IPR036760">
    <property type="entry name" value="SspB-like_sf"/>
</dbReference>
<proteinExistence type="predicted"/>
<evidence type="ECO:0000256" key="1">
    <source>
        <dbReference type="SAM" id="MobiDB-lite"/>
    </source>
</evidence>
<name>A0A1J5SSB0_9ZZZZ</name>
<reference evidence="2" key="1">
    <citation type="submission" date="2016-10" db="EMBL/GenBank/DDBJ databases">
        <title>Sequence of Gallionella enrichment culture.</title>
        <authorList>
            <person name="Poehlein A."/>
            <person name="Muehling M."/>
            <person name="Daniel R."/>
        </authorList>
    </citation>
    <scope>NUCLEOTIDE SEQUENCE</scope>
</reference>
<dbReference type="GO" id="GO:0005840">
    <property type="term" value="C:ribosome"/>
    <property type="evidence" value="ECO:0007669"/>
    <property type="project" value="TreeGrafter"/>
</dbReference>
<comment type="caution">
    <text evidence="2">The sequence shown here is derived from an EMBL/GenBank/DDBJ whole genome shotgun (WGS) entry which is preliminary data.</text>
</comment>
<dbReference type="GO" id="GO:0045732">
    <property type="term" value="P:positive regulation of protein catabolic process"/>
    <property type="evidence" value="ECO:0007669"/>
    <property type="project" value="TreeGrafter"/>
</dbReference>